<dbReference type="CDD" id="cd00207">
    <property type="entry name" value="fer2"/>
    <property type="match status" value="1"/>
</dbReference>
<dbReference type="Pfam" id="PF03473">
    <property type="entry name" value="MOSC"/>
    <property type="match status" value="1"/>
</dbReference>
<dbReference type="InterPro" id="IPR012675">
    <property type="entry name" value="Beta-grasp_dom_sf"/>
</dbReference>
<dbReference type="GO" id="GO:0003824">
    <property type="term" value="F:catalytic activity"/>
    <property type="evidence" value="ECO:0007669"/>
    <property type="project" value="InterPro"/>
</dbReference>
<name>A0A4P8YJ30_9ENTR</name>
<reference evidence="3 4" key="1">
    <citation type="submission" date="2019-05" db="EMBL/GenBank/DDBJ databases">
        <title>Complete genome sequence of Izhakiella calystegiae KSNA2, an endophyte isolated from beach morning glory (Calystegia soldanella).</title>
        <authorList>
            <person name="Jiang L."/>
            <person name="Jeong J.C."/>
            <person name="Kim C.Y."/>
            <person name="Kim D.H."/>
            <person name="Kim S.W."/>
            <person name="Lee j."/>
        </authorList>
    </citation>
    <scope>NUCLEOTIDE SEQUENCE [LARGE SCALE GENOMIC DNA]</scope>
    <source>
        <strain evidence="3 4">KSNA2</strain>
    </source>
</reference>
<dbReference type="Pfam" id="PF03476">
    <property type="entry name" value="MOSC_N"/>
    <property type="match status" value="1"/>
</dbReference>
<dbReference type="EMBL" id="CP040428">
    <property type="protein sequence ID" value="QCT20775.1"/>
    <property type="molecule type" value="Genomic_DNA"/>
</dbReference>
<evidence type="ECO:0000259" key="1">
    <source>
        <dbReference type="PROSITE" id="PS51085"/>
    </source>
</evidence>
<protein>
    <submittedName>
        <fullName evidence="3">MOSC domain-containing protein</fullName>
    </submittedName>
</protein>
<feature type="domain" description="2Fe-2S ferredoxin-type" evidence="1">
    <location>
        <begin position="288"/>
        <end position="369"/>
    </location>
</feature>
<dbReference type="KEGG" id="izh:FEM41_14530"/>
<dbReference type="PANTHER" id="PTHR14237">
    <property type="entry name" value="MOLYBDOPTERIN COFACTOR SULFURASE MOSC"/>
    <property type="match status" value="1"/>
</dbReference>
<dbReference type="PROSITE" id="PS51340">
    <property type="entry name" value="MOSC"/>
    <property type="match status" value="1"/>
</dbReference>
<proteinExistence type="predicted"/>
<dbReference type="InterPro" id="IPR011037">
    <property type="entry name" value="Pyrv_Knase-like_insert_dom_sf"/>
</dbReference>
<dbReference type="GO" id="GO:0051537">
    <property type="term" value="F:2 iron, 2 sulfur cluster binding"/>
    <property type="evidence" value="ECO:0007669"/>
    <property type="project" value="InterPro"/>
</dbReference>
<dbReference type="InterPro" id="IPR005303">
    <property type="entry name" value="MOCOS_middle"/>
</dbReference>
<dbReference type="SUPFAM" id="SSF50800">
    <property type="entry name" value="PK beta-barrel domain-like"/>
    <property type="match status" value="1"/>
</dbReference>
<evidence type="ECO:0000313" key="4">
    <source>
        <dbReference type="Proteomes" id="UP000302163"/>
    </source>
</evidence>
<dbReference type="PROSITE" id="PS51085">
    <property type="entry name" value="2FE2S_FER_2"/>
    <property type="match status" value="1"/>
</dbReference>
<dbReference type="SUPFAM" id="SSF54292">
    <property type="entry name" value="2Fe-2S ferredoxin-like"/>
    <property type="match status" value="1"/>
</dbReference>
<dbReference type="Pfam" id="PF00111">
    <property type="entry name" value="Fer2"/>
    <property type="match status" value="1"/>
</dbReference>
<dbReference type="Proteomes" id="UP000302163">
    <property type="component" value="Chromosome"/>
</dbReference>
<organism evidence="3 4">
    <name type="scientific">Jejubacter calystegiae</name>
    <dbReference type="NCBI Taxonomy" id="2579935"/>
    <lineage>
        <taxon>Bacteria</taxon>
        <taxon>Pseudomonadati</taxon>
        <taxon>Pseudomonadota</taxon>
        <taxon>Gammaproteobacteria</taxon>
        <taxon>Enterobacterales</taxon>
        <taxon>Enterobacteriaceae</taxon>
        <taxon>Jejubacter</taxon>
    </lineage>
</organism>
<gene>
    <name evidence="3" type="ORF">FEM41_14530</name>
</gene>
<sequence>MLTLSRLAIHPVKSMRGLQLSHTHAGPGGPAFDRIFMLTEPDGTFITARQLPQLVLFTPTLLPDGLWLSGPDGSSCQARFDDFLSQPSPTEVWGNHFTALIAPEPINRWLSGLLQREVQLRWIGPQPDRRVKRHPDVPLAFADGYPYLLTSEGSLDDLRRRCPAGVEMNQFRPNLVVRGAAPWQEDSWRLLRIGTLRFQVTKPCSRCIFTTVSPTQGVRHPGGEPLNTLKGFRTADNGDVDFGLNLIALDSGIIRIGDEVEILETGPARRYGAGDTPQTSQAPSATPAEIALEWNGRQLRGNNQQPLLDQLENQGIRVPWSCRAGVCGSCRIRLLEGDVRPLNGKAVADDGTILCCSCIPQSSLRLSDG</sequence>
<dbReference type="InterPro" id="IPR006058">
    <property type="entry name" value="2Fe2S_fd_BS"/>
</dbReference>
<dbReference type="GO" id="GO:0030170">
    <property type="term" value="F:pyridoxal phosphate binding"/>
    <property type="evidence" value="ECO:0007669"/>
    <property type="project" value="InterPro"/>
</dbReference>
<keyword evidence="4" id="KW-1185">Reference proteome</keyword>
<evidence type="ECO:0000313" key="3">
    <source>
        <dbReference type="EMBL" id="QCT20775.1"/>
    </source>
</evidence>
<dbReference type="OrthoDB" id="581532at2"/>
<feature type="domain" description="MOSC" evidence="2">
    <location>
        <begin position="115"/>
        <end position="263"/>
    </location>
</feature>
<dbReference type="InterPro" id="IPR036010">
    <property type="entry name" value="2Fe-2S_ferredoxin-like_sf"/>
</dbReference>
<dbReference type="AlphaFoldDB" id="A0A4P8YJ30"/>
<accession>A0A4P8YJ30</accession>
<dbReference type="Gene3D" id="3.10.20.30">
    <property type="match status" value="1"/>
</dbReference>
<dbReference type="SUPFAM" id="SSF141673">
    <property type="entry name" value="MOSC N-terminal domain-like"/>
    <property type="match status" value="1"/>
</dbReference>
<evidence type="ECO:0000259" key="2">
    <source>
        <dbReference type="PROSITE" id="PS51340"/>
    </source>
</evidence>
<dbReference type="PROSITE" id="PS00197">
    <property type="entry name" value="2FE2S_FER_1"/>
    <property type="match status" value="1"/>
</dbReference>
<dbReference type="InterPro" id="IPR005302">
    <property type="entry name" value="MoCF_Sase_C"/>
</dbReference>
<dbReference type="RefSeq" id="WP_138096693.1">
    <property type="nucleotide sequence ID" value="NZ_CP040428.1"/>
</dbReference>
<dbReference type="GO" id="GO:0030151">
    <property type="term" value="F:molybdenum ion binding"/>
    <property type="evidence" value="ECO:0007669"/>
    <property type="project" value="InterPro"/>
</dbReference>
<dbReference type="InterPro" id="IPR001041">
    <property type="entry name" value="2Fe-2S_ferredoxin-type"/>
</dbReference>
<dbReference type="PANTHER" id="PTHR14237:SF19">
    <property type="entry name" value="MITOCHONDRIAL AMIDOXIME REDUCING COMPONENT 1"/>
    <property type="match status" value="1"/>
</dbReference>